<dbReference type="EMBL" id="MU855330">
    <property type="protein sequence ID" value="KAK3906313.1"/>
    <property type="molecule type" value="Genomic_DNA"/>
</dbReference>
<evidence type="ECO:0000313" key="1">
    <source>
        <dbReference type="EMBL" id="KAK3906313.1"/>
    </source>
</evidence>
<dbReference type="AlphaFoldDB" id="A0AAN6MU27"/>
<protein>
    <submittedName>
        <fullName evidence="1">Uncharacterized protein</fullName>
    </submittedName>
</protein>
<dbReference type="Proteomes" id="UP001303889">
    <property type="component" value="Unassembled WGS sequence"/>
</dbReference>
<name>A0AAN6MU27_9PEZI</name>
<comment type="caution">
    <text evidence="1">The sequence shown here is derived from an EMBL/GenBank/DDBJ whole genome shotgun (WGS) entry which is preliminary data.</text>
</comment>
<proteinExistence type="predicted"/>
<reference evidence="1" key="2">
    <citation type="submission" date="2023-05" db="EMBL/GenBank/DDBJ databases">
        <authorList>
            <consortium name="Lawrence Berkeley National Laboratory"/>
            <person name="Steindorff A."/>
            <person name="Hensen N."/>
            <person name="Bonometti L."/>
            <person name="Westerberg I."/>
            <person name="Brannstrom I.O."/>
            <person name="Guillou S."/>
            <person name="Cros-Aarteil S."/>
            <person name="Calhoun S."/>
            <person name="Haridas S."/>
            <person name="Kuo A."/>
            <person name="Mondo S."/>
            <person name="Pangilinan J."/>
            <person name="Riley R."/>
            <person name="Labutti K."/>
            <person name="Andreopoulos B."/>
            <person name="Lipzen A."/>
            <person name="Chen C."/>
            <person name="Yanf M."/>
            <person name="Daum C."/>
            <person name="Ng V."/>
            <person name="Clum A."/>
            <person name="Ohm R."/>
            <person name="Martin F."/>
            <person name="Silar P."/>
            <person name="Natvig D."/>
            <person name="Lalanne C."/>
            <person name="Gautier V."/>
            <person name="Ament-Velasquez S.L."/>
            <person name="Kruys A."/>
            <person name="Hutchinson M.I."/>
            <person name="Powell A.J."/>
            <person name="Barry K."/>
            <person name="Miller A.N."/>
            <person name="Grigoriev I.V."/>
            <person name="Debuchy R."/>
            <person name="Gladieux P."/>
            <person name="Thoren M.H."/>
            <person name="Johannesson H."/>
        </authorList>
    </citation>
    <scope>NUCLEOTIDE SEQUENCE</scope>
    <source>
        <strain evidence="1">CBS 103.79</strain>
    </source>
</reference>
<organism evidence="1 2">
    <name type="scientific">Staphylotrichum tortipilum</name>
    <dbReference type="NCBI Taxonomy" id="2831512"/>
    <lineage>
        <taxon>Eukaryota</taxon>
        <taxon>Fungi</taxon>
        <taxon>Dikarya</taxon>
        <taxon>Ascomycota</taxon>
        <taxon>Pezizomycotina</taxon>
        <taxon>Sordariomycetes</taxon>
        <taxon>Sordariomycetidae</taxon>
        <taxon>Sordariales</taxon>
        <taxon>Chaetomiaceae</taxon>
        <taxon>Staphylotrichum</taxon>
    </lineage>
</organism>
<keyword evidence="2" id="KW-1185">Reference proteome</keyword>
<evidence type="ECO:0000313" key="2">
    <source>
        <dbReference type="Proteomes" id="UP001303889"/>
    </source>
</evidence>
<gene>
    <name evidence="1" type="ORF">C8A05DRAFT_29816</name>
</gene>
<accession>A0AAN6MU27</accession>
<reference evidence="1" key="1">
    <citation type="journal article" date="2023" name="Mol. Phylogenet. Evol.">
        <title>Genome-scale phylogeny and comparative genomics of the fungal order Sordariales.</title>
        <authorList>
            <person name="Hensen N."/>
            <person name="Bonometti L."/>
            <person name="Westerberg I."/>
            <person name="Brannstrom I.O."/>
            <person name="Guillou S."/>
            <person name="Cros-Aarteil S."/>
            <person name="Calhoun S."/>
            <person name="Haridas S."/>
            <person name="Kuo A."/>
            <person name="Mondo S."/>
            <person name="Pangilinan J."/>
            <person name="Riley R."/>
            <person name="LaButti K."/>
            <person name="Andreopoulos B."/>
            <person name="Lipzen A."/>
            <person name="Chen C."/>
            <person name="Yan M."/>
            <person name="Daum C."/>
            <person name="Ng V."/>
            <person name="Clum A."/>
            <person name="Steindorff A."/>
            <person name="Ohm R.A."/>
            <person name="Martin F."/>
            <person name="Silar P."/>
            <person name="Natvig D.O."/>
            <person name="Lalanne C."/>
            <person name="Gautier V."/>
            <person name="Ament-Velasquez S.L."/>
            <person name="Kruys A."/>
            <person name="Hutchinson M.I."/>
            <person name="Powell A.J."/>
            <person name="Barry K."/>
            <person name="Miller A.N."/>
            <person name="Grigoriev I.V."/>
            <person name="Debuchy R."/>
            <person name="Gladieux P."/>
            <person name="Hiltunen Thoren M."/>
            <person name="Johannesson H."/>
        </authorList>
    </citation>
    <scope>NUCLEOTIDE SEQUENCE</scope>
    <source>
        <strain evidence="1">CBS 103.79</strain>
    </source>
</reference>
<sequence length="253" mass="28508">MRLPHVEAIWHYFDSDSPDALNEAELADLGVVRSTDLNVDSPSPVDPEPRFFAPCHGELSGLMEALATWEPHWRLSLDIPEHLRDDEWIPNAGYVYASVRLDWFSYILHLLRREYKDEPHPVYPAPSRQLTPSSGHTYNAFDSDEMDFKAPIGYCGRYNMYQPAGCVMAAAPDKPHIGMYMLSPIVAPHGKVLESELMAAVACPRLHLRARNPREHHPGHFDTEAGKIVVRQSRQLDVVGAEGRPPPDTMCCC</sequence>